<dbReference type="AlphaFoldDB" id="A0A1Y1QFP8"/>
<dbReference type="EMBL" id="MTEJ01000335">
    <property type="protein sequence ID" value="OQX04483.1"/>
    <property type="molecule type" value="Genomic_DNA"/>
</dbReference>
<protein>
    <recommendedName>
        <fullName evidence="1">Arc-like DNA binding domain-containing protein</fullName>
    </recommendedName>
</protein>
<dbReference type="GO" id="GO:0006355">
    <property type="term" value="P:regulation of DNA-templated transcription"/>
    <property type="evidence" value="ECO:0007669"/>
    <property type="project" value="InterPro"/>
</dbReference>
<accession>A0A1Y1QFP8</accession>
<dbReference type="GO" id="GO:0003677">
    <property type="term" value="F:DNA binding"/>
    <property type="evidence" value="ECO:0007669"/>
    <property type="project" value="InterPro"/>
</dbReference>
<feature type="domain" description="Arc-like DNA binding" evidence="1">
    <location>
        <begin position="13"/>
        <end position="47"/>
    </location>
</feature>
<evidence type="ECO:0000313" key="2">
    <source>
        <dbReference type="EMBL" id="OQX04483.1"/>
    </source>
</evidence>
<dbReference type="InterPro" id="IPR005569">
    <property type="entry name" value="Arc_DNA-bd_dom"/>
</dbReference>
<proteinExistence type="predicted"/>
<gene>
    <name evidence="2" type="ORF">BWK73_36070</name>
</gene>
<dbReference type="Gene3D" id="1.10.1220.10">
    <property type="entry name" value="Met repressor-like"/>
    <property type="match status" value="1"/>
</dbReference>
<name>A0A1Y1QFP8_9GAMM</name>
<dbReference type="SUPFAM" id="SSF47598">
    <property type="entry name" value="Ribbon-helix-helix"/>
    <property type="match status" value="1"/>
</dbReference>
<organism evidence="2 3">
    <name type="scientific">Thiothrix lacustris</name>
    <dbReference type="NCBI Taxonomy" id="525917"/>
    <lineage>
        <taxon>Bacteria</taxon>
        <taxon>Pseudomonadati</taxon>
        <taxon>Pseudomonadota</taxon>
        <taxon>Gammaproteobacteria</taxon>
        <taxon>Thiotrichales</taxon>
        <taxon>Thiotrichaceae</taxon>
        <taxon>Thiothrix</taxon>
    </lineage>
</organism>
<evidence type="ECO:0000259" key="1">
    <source>
        <dbReference type="Pfam" id="PF03869"/>
    </source>
</evidence>
<evidence type="ECO:0000313" key="3">
    <source>
        <dbReference type="Proteomes" id="UP000192491"/>
    </source>
</evidence>
<dbReference type="InterPro" id="IPR013321">
    <property type="entry name" value="Arc_rbn_hlx_hlx"/>
</dbReference>
<dbReference type="InterPro" id="IPR010985">
    <property type="entry name" value="Ribbon_hlx_hlx"/>
</dbReference>
<comment type="caution">
    <text evidence="2">The sequence shown here is derived from an EMBL/GenBank/DDBJ whole genome shotgun (WGS) entry which is preliminary data.</text>
</comment>
<sequence>MSKEYQQVNPYPIRLTKELRERLEASAKEASRSLNAEMIRRLEASYAMPDESDEVTLTASQIRQLIQEEIAKAVK</sequence>
<dbReference type="Proteomes" id="UP000192491">
    <property type="component" value="Unassembled WGS sequence"/>
</dbReference>
<reference evidence="2 3" key="1">
    <citation type="submission" date="2017-01" db="EMBL/GenBank/DDBJ databases">
        <title>Novel large sulfur bacteria in the metagenomes of groundwater-fed chemosynthetic microbial mats in the Lake Huron basin.</title>
        <authorList>
            <person name="Sharrar A.M."/>
            <person name="Flood B.E."/>
            <person name="Bailey J.V."/>
            <person name="Jones D.S."/>
            <person name="Biddanda B."/>
            <person name="Ruberg S.A."/>
            <person name="Marcus D.N."/>
            <person name="Dick G.J."/>
        </authorList>
    </citation>
    <scope>NUCLEOTIDE SEQUENCE [LARGE SCALE GENOMIC DNA]</scope>
    <source>
        <strain evidence="2">A8</strain>
    </source>
</reference>
<dbReference type="Pfam" id="PF03869">
    <property type="entry name" value="Arc"/>
    <property type="match status" value="1"/>
</dbReference>